<dbReference type="Proteomes" id="UP000234681">
    <property type="component" value="Chromosome 4"/>
</dbReference>
<evidence type="ECO:0000313" key="2">
    <source>
        <dbReference type="Proteomes" id="UP000234681"/>
    </source>
</evidence>
<proteinExistence type="predicted"/>
<evidence type="ECO:0000313" key="1">
    <source>
        <dbReference type="EMBL" id="EDL86412.1"/>
    </source>
</evidence>
<name>A6KJL0_RAT</name>
<protein>
    <submittedName>
        <fullName evidence="1">RCG63125</fullName>
    </submittedName>
</protein>
<sequence length="59" mass="6502">MAVPSCCPRSVGQQVSAKLRLTPTKNSSEPMFQQLLGVHLILGCSELKVFAFCTTRDIY</sequence>
<dbReference type="AlphaFoldDB" id="A6KJL0"/>
<reference evidence="2" key="1">
    <citation type="submission" date="2005-09" db="EMBL/GenBank/DDBJ databases">
        <authorList>
            <person name="Mural R.J."/>
            <person name="Li P.W."/>
            <person name="Adams M.D."/>
            <person name="Amanatides P.G."/>
            <person name="Baden-Tillson H."/>
            <person name="Barnstead M."/>
            <person name="Chin S.H."/>
            <person name="Dew I."/>
            <person name="Evans C.A."/>
            <person name="Ferriera S."/>
            <person name="Flanigan M."/>
            <person name="Fosler C."/>
            <person name="Glodek A."/>
            <person name="Gu Z."/>
            <person name="Holt R.A."/>
            <person name="Jennings D."/>
            <person name="Kraft C.L."/>
            <person name="Lu F."/>
            <person name="Nguyen T."/>
            <person name="Nusskern D.R."/>
            <person name="Pfannkoch C.M."/>
            <person name="Sitter C."/>
            <person name="Sutton G.G."/>
            <person name="Venter J.C."/>
            <person name="Wang Z."/>
            <person name="Woodage T."/>
            <person name="Zheng X.H."/>
            <person name="Zhong F."/>
        </authorList>
    </citation>
    <scope>NUCLEOTIDE SEQUENCE [LARGE SCALE GENOMIC DNA]</scope>
    <source>
        <strain>BN</strain>
        <strain evidence="2">Sprague-Dawley</strain>
    </source>
</reference>
<gene>
    <name evidence="1" type="ORF">rCG_63125</name>
</gene>
<organism evidence="1 2">
    <name type="scientific">Rattus norvegicus</name>
    <name type="common">Rat</name>
    <dbReference type="NCBI Taxonomy" id="10116"/>
    <lineage>
        <taxon>Eukaryota</taxon>
        <taxon>Metazoa</taxon>
        <taxon>Chordata</taxon>
        <taxon>Craniata</taxon>
        <taxon>Vertebrata</taxon>
        <taxon>Euteleostomi</taxon>
        <taxon>Mammalia</taxon>
        <taxon>Eutheria</taxon>
        <taxon>Euarchontoglires</taxon>
        <taxon>Glires</taxon>
        <taxon>Rodentia</taxon>
        <taxon>Myomorpha</taxon>
        <taxon>Muroidea</taxon>
        <taxon>Muridae</taxon>
        <taxon>Murinae</taxon>
        <taxon>Rattus</taxon>
    </lineage>
</organism>
<dbReference type="EMBL" id="CH474057">
    <property type="protein sequence ID" value="EDL86412.1"/>
    <property type="molecule type" value="Genomic_DNA"/>
</dbReference>
<accession>A6KJL0</accession>